<protein>
    <submittedName>
        <fullName evidence="3">Gfo/Idh/MocA family oxidoreductase</fullName>
    </submittedName>
</protein>
<dbReference type="AlphaFoldDB" id="A0A4Q1BXJ0"/>
<dbReference type="RefSeq" id="WP_129027761.1">
    <property type="nucleotide sequence ID" value="NZ_SDHY01000007.1"/>
</dbReference>
<dbReference type="InterPro" id="IPR055170">
    <property type="entry name" value="GFO_IDH_MocA-like_dom"/>
</dbReference>
<organism evidence="3 4">
    <name type="scientific">Aquirufa rosea</name>
    <dbReference type="NCBI Taxonomy" id="2509241"/>
    <lineage>
        <taxon>Bacteria</taxon>
        <taxon>Pseudomonadati</taxon>
        <taxon>Bacteroidota</taxon>
        <taxon>Cytophagia</taxon>
        <taxon>Cytophagales</taxon>
        <taxon>Flectobacillaceae</taxon>
        <taxon>Aquirufa</taxon>
    </lineage>
</organism>
<dbReference type="Proteomes" id="UP000289455">
    <property type="component" value="Unassembled WGS sequence"/>
</dbReference>
<dbReference type="EMBL" id="SDHY01000007">
    <property type="protein sequence ID" value="RXK47079.1"/>
    <property type="molecule type" value="Genomic_DNA"/>
</dbReference>
<evidence type="ECO:0000313" key="3">
    <source>
        <dbReference type="EMBL" id="RXK47079.1"/>
    </source>
</evidence>
<dbReference type="Gene3D" id="3.40.50.720">
    <property type="entry name" value="NAD(P)-binding Rossmann-like Domain"/>
    <property type="match status" value="1"/>
</dbReference>
<proteinExistence type="predicted"/>
<name>A0A4Q1BXJ0_9BACT</name>
<reference evidence="3 4" key="1">
    <citation type="submission" date="2019-01" db="EMBL/GenBank/DDBJ databases">
        <title>Cytophagaceae bacterium strain CAR-16.</title>
        <authorList>
            <person name="Chen W.-M."/>
        </authorList>
    </citation>
    <scope>NUCLEOTIDE SEQUENCE [LARGE SCALE GENOMIC DNA]</scope>
    <source>
        <strain evidence="3 4">CAR-16</strain>
    </source>
</reference>
<sequence length="364" mass="40633">MKTKLFFLMGLIFISPIFLSANPVRVGIAGMTHDHVGQALEAAKKNTDVQIVGFAEKNKDLALRLLKQYQLPESLWFPDLETLISKTKPEAICAFNSIYEHLEVVQTCAPKGIHVMVEKPLAVNMDHLKQMKALVKKHPIALLTNFETTWYPSHAKMWDMLKVEKSLGDLRKVVIMDGHNGPVEIGCSQEFLSWLTDPKMNGGGALIDFGCYGANIMTWLMEGQKPISVTAVSQHLKPHIYPKVDDETTIILNYPSCQAIIQGSWNWPFDRKDTELYASKGILVANKSKQMRYVSDGRYGKESMISLPPLAPERANVFAYLAAVVQGKIDPQKDLSSLPINEIVVEILSAATESAKTHKTIFLP</sequence>
<evidence type="ECO:0000313" key="4">
    <source>
        <dbReference type="Proteomes" id="UP000289455"/>
    </source>
</evidence>
<dbReference type="InterPro" id="IPR051450">
    <property type="entry name" value="Gfo/Idh/MocA_Oxidoreductases"/>
</dbReference>
<keyword evidence="4" id="KW-1185">Reference proteome</keyword>
<dbReference type="OrthoDB" id="9815825at2"/>
<dbReference type="SUPFAM" id="SSF55347">
    <property type="entry name" value="Glyceraldehyde-3-phosphate dehydrogenase-like, C-terminal domain"/>
    <property type="match status" value="1"/>
</dbReference>
<dbReference type="PANTHER" id="PTHR43377:SF1">
    <property type="entry name" value="BILIVERDIN REDUCTASE A"/>
    <property type="match status" value="1"/>
</dbReference>
<dbReference type="PANTHER" id="PTHR43377">
    <property type="entry name" value="BILIVERDIN REDUCTASE A"/>
    <property type="match status" value="1"/>
</dbReference>
<comment type="caution">
    <text evidence="3">The sequence shown here is derived from an EMBL/GenBank/DDBJ whole genome shotgun (WGS) entry which is preliminary data.</text>
</comment>
<dbReference type="Pfam" id="PF01408">
    <property type="entry name" value="GFO_IDH_MocA"/>
    <property type="match status" value="1"/>
</dbReference>
<dbReference type="GO" id="GO:0000166">
    <property type="term" value="F:nucleotide binding"/>
    <property type="evidence" value="ECO:0007669"/>
    <property type="project" value="InterPro"/>
</dbReference>
<dbReference type="InterPro" id="IPR000683">
    <property type="entry name" value="Gfo/Idh/MocA-like_OxRdtase_N"/>
</dbReference>
<dbReference type="SUPFAM" id="SSF51735">
    <property type="entry name" value="NAD(P)-binding Rossmann-fold domains"/>
    <property type="match status" value="1"/>
</dbReference>
<gene>
    <name evidence="3" type="ORF">ESB04_10785</name>
</gene>
<dbReference type="Pfam" id="PF22725">
    <property type="entry name" value="GFO_IDH_MocA_C3"/>
    <property type="match status" value="1"/>
</dbReference>
<evidence type="ECO:0000259" key="1">
    <source>
        <dbReference type="Pfam" id="PF01408"/>
    </source>
</evidence>
<feature type="domain" description="Gfo/Idh/MocA-like oxidoreductase N-terminal" evidence="1">
    <location>
        <begin position="26"/>
        <end position="142"/>
    </location>
</feature>
<evidence type="ECO:0000259" key="2">
    <source>
        <dbReference type="Pfam" id="PF22725"/>
    </source>
</evidence>
<accession>A0A4Q1BXJ0</accession>
<dbReference type="Gene3D" id="3.30.360.10">
    <property type="entry name" value="Dihydrodipicolinate Reductase, domain 2"/>
    <property type="match status" value="1"/>
</dbReference>
<feature type="domain" description="GFO/IDH/MocA-like oxidoreductase" evidence="2">
    <location>
        <begin position="164"/>
        <end position="283"/>
    </location>
</feature>
<dbReference type="InterPro" id="IPR036291">
    <property type="entry name" value="NAD(P)-bd_dom_sf"/>
</dbReference>